<evidence type="ECO:0000256" key="5">
    <source>
        <dbReference type="ARBA" id="ARBA00022892"/>
    </source>
</evidence>
<evidence type="ECO:0000259" key="10">
    <source>
        <dbReference type="Pfam" id="PF03908"/>
    </source>
</evidence>
<organism evidence="11 12">
    <name type="scientific">Ogataea parapolymorpha (strain ATCC 26012 / BCRC 20466 / JCM 22074 / NRRL Y-7560 / DL-1)</name>
    <name type="common">Yeast</name>
    <name type="synonym">Hansenula polymorpha</name>
    <dbReference type="NCBI Taxonomy" id="871575"/>
    <lineage>
        <taxon>Eukaryota</taxon>
        <taxon>Fungi</taxon>
        <taxon>Dikarya</taxon>
        <taxon>Ascomycota</taxon>
        <taxon>Saccharomycotina</taxon>
        <taxon>Pichiomycetes</taxon>
        <taxon>Pichiales</taxon>
        <taxon>Pichiaceae</taxon>
        <taxon>Ogataea</taxon>
    </lineage>
</organism>
<evidence type="ECO:0000256" key="3">
    <source>
        <dbReference type="ARBA" id="ARBA00022692"/>
    </source>
</evidence>
<dbReference type="EMBL" id="AEOI02000010">
    <property type="protein sequence ID" value="ESW96465.1"/>
    <property type="molecule type" value="Genomic_DNA"/>
</dbReference>
<dbReference type="HOGENOM" id="CLU_915562_0_0_1"/>
<reference evidence="11 12" key="1">
    <citation type="journal article" date="2013" name="BMC Genomics">
        <title>Genome sequence and analysis of methylotrophic yeast Hansenula polymorpha DL1.</title>
        <authorList>
            <person name="Ravin N.V."/>
            <person name="Eldarov M.A."/>
            <person name="Kadnikov V.V."/>
            <person name="Beletsky A.V."/>
            <person name="Schneider J."/>
            <person name="Mardanova E.S."/>
            <person name="Smekalova E.M."/>
            <person name="Zvereva M.I."/>
            <person name="Dontsova O.A."/>
            <person name="Mardanov A.V."/>
            <person name="Skryabin K.G."/>
        </authorList>
    </citation>
    <scope>NUCLEOTIDE SEQUENCE [LARGE SCALE GENOMIC DNA]</scope>
    <source>
        <strain evidence="12">ATCC 26012 / BCRC 20466 / JCM 22074 / NRRL Y-7560 / DL-1</strain>
    </source>
</reference>
<dbReference type="InterPro" id="IPR005606">
    <property type="entry name" value="Sec20"/>
</dbReference>
<evidence type="ECO:0000256" key="2">
    <source>
        <dbReference type="ARBA" id="ARBA00022448"/>
    </source>
</evidence>
<dbReference type="AlphaFoldDB" id="W1QAS4"/>
<evidence type="ECO:0000256" key="1">
    <source>
        <dbReference type="ARBA" id="ARBA00004163"/>
    </source>
</evidence>
<dbReference type="GO" id="GO:0005789">
    <property type="term" value="C:endoplasmic reticulum membrane"/>
    <property type="evidence" value="ECO:0007669"/>
    <property type="project" value="UniProtKB-SubCell"/>
</dbReference>
<dbReference type="STRING" id="871575.W1QAS4"/>
<keyword evidence="4" id="KW-0256">Endoplasmic reticulum</keyword>
<dbReference type="GO" id="GO:0031201">
    <property type="term" value="C:SNARE complex"/>
    <property type="evidence" value="ECO:0007669"/>
    <property type="project" value="TreeGrafter"/>
</dbReference>
<dbReference type="PANTHER" id="PTHR12825:SF0">
    <property type="entry name" value="VESICLE TRANSPORT PROTEIN SEC20"/>
    <property type="match status" value="1"/>
</dbReference>
<evidence type="ECO:0000256" key="8">
    <source>
        <dbReference type="ARBA" id="ARBA00023136"/>
    </source>
</evidence>
<dbReference type="GO" id="GO:0005484">
    <property type="term" value="F:SNAP receptor activity"/>
    <property type="evidence" value="ECO:0007669"/>
    <property type="project" value="InterPro"/>
</dbReference>
<keyword evidence="3" id="KW-0812">Transmembrane</keyword>
<protein>
    <recommendedName>
        <fullName evidence="10">Sec20 C-terminal domain-containing protein</fullName>
    </recommendedName>
</protein>
<evidence type="ECO:0000256" key="9">
    <source>
        <dbReference type="ARBA" id="ARBA00037934"/>
    </source>
</evidence>
<dbReference type="RefSeq" id="XP_013932895.1">
    <property type="nucleotide sequence ID" value="XM_014077420.1"/>
</dbReference>
<dbReference type="OrthoDB" id="46868at2759"/>
<dbReference type="eggNOG" id="ENOG502S7WD">
    <property type="taxonomic scope" value="Eukaryota"/>
</dbReference>
<accession>W1QAS4</accession>
<comment type="subcellular location">
    <subcellularLocation>
        <location evidence="1">Endoplasmic reticulum membrane</location>
        <topology evidence="1">Single-pass type IV membrane protein</topology>
    </subcellularLocation>
</comment>
<keyword evidence="5" id="KW-0931">ER-Golgi transport</keyword>
<sequence length="304" mass="35391">MDLDLNRDLQDFQHLLNDLQVNLYEFKHLKITNDTDLEFIRLNTQAQTTDLYEKLEELENIITAKLDCVSGDIQEDMEYQFALLKERFFDVRVDFRELLLSSKSWTVQEEEEQTDELTNEPILDDHNLKKLTKEEQLLNKNSLLTSKLQSVNQLLQSSLLASEMNISDLAHSTNSLTTLSNKYSYFTDVLVRSNKLVRTINESSSKERKQIYSSLYFFCTVCIWILYKRIFRKPIRLFIWLLYKSLTVMFWGASSLKAKNSVVELTASMSDTIMEVTATVLEPSKSILLETATSTIQSMLKDEL</sequence>
<evidence type="ECO:0000256" key="6">
    <source>
        <dbReference type="ARBA" id="ARBA00022989"/>
    </source>
</evidence>
<dbReference type="Proteomes" id="UP000008673">
    <property type="component" value="Unassembled WGS sequence"/>
</dbReference>
<evidence type="ECO:0000313" key="12">
    <source>
        <dbReference type="Proteomes" id="UP000008673"/>
    </source>
</evidence>
<keyword evidence="12" id="KW-1185">Reference proteome</keyword>
<feature type="domain" description="Sec20 C-terminal" evidence="10">
    <location>
        <begin position="140"/>
        <end position="230"/>
    </location>
</feature>
<dbReference type="GO" id="GO:0006890">
    <property type="term" value="P:retrograde vesicle-mediated transport, Golgi to endoplasmic reticulum"/>
    <property type="evidence" value="ECO:0007669"/>
    <property type="project" value="InterPro"/>
</dbReference>
<evidence type="ECO:0000256" key="7">
    <source>
        <dbReference type="ARBA" id="ARBA00023054"/>
    </source>
</evidence>
<comment type="similarity">
    <text evidence="9">Belongs to the SEC20 family.</text>
</comment>
<keyword evidence="6" id="KW-1133">Transmembrane helix</keyword>
<dbReference type="PANTHER" id="PTHR12825">
    <property type="entry name" value="BNIP1-RELATED"/>
    <property type="match status" value="1"/>
</dbReference>
<keyword evidence="7" id="KW-0175">Coiled coil</keyword>
<dbReference type="KEGG" id="opa:HPODL_03087"/>
<name>W1QAS4_OGAPD</name>
<keyword evidence="2" id="KW-0813">Transport</keyword>
<dbReference type="GeneID" id="25772532"/>
<evidence type="ECO:0000313" key="11">
    <source>
        <dbReference type="EMBL" id="ESW96465.1"/>
    </source>
</evidence>
<dbReference type="Pfam" id="PF03908">
    <property type="entry name" value="Sec20"/>
    <property type="match status" value="1"/>
</dbReference>
<keyword evidence="8" id="KW-0472">Membrane</keyword>
<comment type="caution">
    <text evidence="11">The sequence shown here is derived from an EMBL/GenBank/DDBJ whole genome shotgun (WGS) entry which is preliminary data.</text>
</comment>
<dbReference type="InterPro" id="IPR056173">
    <property type="entry name" value="Sec20_C"/>
</dbReference>
<proteinExistence type="inferred from homology"/>
<evidence type="ECO:0000256" key="4">
    <source>
        <dbReference type="ARBA" id="ARBA00022824"/>
    </source>
</evidence>
<gene>
    <name evidence="11" type="ORF">HPODL_03087</name>
</gene>